<evidence type="ECO:0000313" key="2">
    <source>
        <dbReference type="Proteomes" id="UP001314170"/>
    </source>
</evidence>
<dbReference type="EMBL" id="CAWUPB010001156">
    <property type="protein sequence ID" value="CAK7339017.1"/>
    <property type="molecule type" value="Genomic_DNA"/>
</dbReference>
<sequence>MNVDGHGFHDDIRQTSCLKKVSESDGVMFKAPIKTHTILQAGFLSKNRVLRMIFCGGRDKNIEQREVESACVKKKDPRTNRQRCAKLSIALVAKGSTRGAFDPSLFLWGQRLPYGRTCFHLSRMDNSAEQTDYRIYDDNNLLPDPILKE</sequence>
<comment type="caution">
    <text evidence="1">The sequence shown here is derived from an EMBL/GenBank/DDBJ whole genome shotgun (WGS) entry which is preliminary data.</text>
</comment>
<accession>A0AAV1RU09</accession>
<protein>
    <submittedName>
        <fullName evidence="1">Uncharacterized protein</fullName>
    </submittedName>
</protein>
<dbReference type="Proteomes" id="UP001314170">
    <property type="component" value="Unassembled WGS sequence"/>
</dbReference>
<keyword evidence="2" id="KW-1185">Reference proteome</keyword>
<organism evidence="1 2">
    <name type="scientific">Dovyalis caffra</name>
    <dbReference type="NCBI Taxonomy" id="77055"/>
    <lineage>
        <taxon>Eukaryota</taxon>
        <taxon>Viridiplantae</taxon>
        <taxon>Streptophyta</taxon>
        <taxon>Embryophyta</taxon>
        <taxon>Tracheophyta</taxon>
        <taxon>Spermatophyta</taxon>
        <taxon>Magnoliopsida</taxon>
        <taxon>eudicotyledons</taxon>
        <taxon>Gunneridae</taxon>
        <taxon>Pentapetalae</taxon>
        <taxon>rosids</taxon>
        <taxon>fabids</taxon>
        <taxon>Malpighiales</taxon>
        <taxon>Salicaceae</taxon>
        <taxon>Flacourtieae</taxon>
        <taxon>Dovyalis</taxon>
    </lineage>
</organism>
<evidence type="ECO:0000313" key="1">
    <source>
        <dbReference type="EMBL" id="CAK7339017.1"/>
    </source>
</evidence>
<reference evidence="1 2" key="1">
    <citation type="submission" date="2024-01" db="EMBL/GenBank/DDBJ databases">
        <authorList>
            <person name="Waweru B."/>
        </authorList>
    </citation>
    <scope>NUCLEOTIDE SEQUENCE [LARGE SCALE GENOMIC DNA]</scope>
</reference>
<gene>
    <name evidence="1" type="ORF">DCAF_LOCUS14065</name>
</gene>
<name>A0AAV1RU09_9ROSI</name>
<proteinExistence type="predicted"/>
<dbReference type="AlphaFoldDB" id="A0AAV1RU09"/>